<evidence type="ECO:0000313" key="3">
    <source>
        <dbReference type="Proteomes" id="UP001149079"/>
    </source>
</evidence>
<sequence>MSAPERRNSRLRKEKETENTRTTLVFKKGDDTDDEENSTELTTLQELQDWVKNDPEHALNVLTTAWRATPQSRFRHQRVPSGGRGPHIIIGIAAEGQRKRREKGEKEREGREGERRARRREKGEKEREGERRARRREKGEKRQGAEREERGERREERGERREERERGERREERGERREERGHPVSSLYVLFLRCVY</sequence>
<feature type="region of interest" description="Disordered" evidence="1">
    <location>
        <begin position="1"/>
        <end position="40"/>
    </location>
</feature>
<protein>
    <submittedName>
        <fullName evidence="2">Uncharacterized protein</fullName>
    </submittedName>
</protein>
<dbReference type="RefSeq" id="XP_056523970.1">
    <property type="nucleotide sequence ID" value="XM_056664913.1"/>
</dbReference>
<reference evidence="2" key="2">
    <citation type="journal article" date="2023" name="IMA Fungus">
        <title>Comparative genomic study of the Penicillium genus elucidates a diverse pangenome and 15 lateral gene transfer events.</title>
        <authorList>
            <person name="Petersen C."/>
            <person name="Sorensen T."/>
            <person name="Nielsen M.R."/>
            <person name="Sondergaard T.E."/>
            <person name="Sorensen J.L."/>
            <person name="Fitzpatrick D.A."/>
            <person name="Frisvad J.C."/>
            <person name="Nielsen K.L."/>
        </authorList>
    </citation>
    <scope>NUCLEOTIDE SEQUENCE</scope>
    <source>
        <strain evidence="2">IBT 22155</strain>
    </source>
</reference>
<reference evidence="2" key="1">
    <citation type="submission" date="2022-11" db="EMBL/GenBank/DDBJ databases">
        <authorList>
            <person name="Petersen C."/>
        </authorList>
    </citation>
    <scope>NUCLEOTIDE SEQUENCE</scope>
    <source>
        <strain evidence="2">IBT 22155</strain>
    </source>
</reference>
<dbReference type="AlphaFoldDB" id="A0A9W9L6F6"/>
<gene>
    <name evidence="2" type="ORF">N7515_004169</name>
</gene>
<keyword evidence="3" id="KW-1185">Reference proteome</keyword>
<comment type="caution">
    <text evidence="2">The sequence shown here is derived from an EMBL/GenBank/DDBJ whole genome shotgun (WGS) entry which is preliminary data.</text>
</comment>
<dbReference type="EMBL" id="JAPQKL010000003">
    <property type="protein sequence ID" value="KAJ5139321.1"/>
    <property type="molecule type" value="Genomic_DNA"/>
</dbReference>
<accession>A0A9W9L6F6</accession>
<dbReference type="GeneID" id="81404083"/>
<evidence type="ECO:0000313" key="2">
    <source>
        <dbReference type="EMBL" id="KAJ5139321.1"/>
    </source>
</evidence>
<feature type="region of interest" description="Disordered" evidence="1">
    <location>
        <begin position="68"/>
        <end position="187"/>
    </location>
</feature>
<feature type="compositionally biased region" description="Basic and acidic residues" evidence="1">
    <location>
        <begin position="1"/>
        <end position="19"/>
    </location>
</feature>
<evidence type="ECO:0000256" key="1">
    <source>
        <dbReference type="SAM" id="MobiDB-lite"/>
    </source>
</evidence>
<dbReference type="Proteomes" id="UP001149079">
    <property type="component" value="Unassembled WGS sequence"/>
</dbReference>
<organism evidence="2 3">
    <name type="scientific">Penicillium bovifimosum</name>
    <dbReference type="NCBI Taxonomy" id="126998"/>
    <lineage>
        <taxon>Eukaryota</taxon>
        <taxon>Fungi</taxon>
        <taxon>Dikarya</taxon>
        <taxon>Ascomycota</taxon>
        <taxon>Pezizomycotina</taxon>
        <taxon>Eurotiomycetes</taxon>
        <taxon>Eurotiomycetidae</taxon>
        <taxon>Eurotiales</taxon>
        <taxon>Aspergillaceae</taxon>
        <taxon>Penicillium</taxon>
    </lineage>
</organism>
<proteinExistence type="predicted"/>
<feature type="compositionally biased region" description="Basic and acidic residues" evidence="1">
    <location>
        <begin position="102"/>
        <end position="182"/>
    </location>
</feature>
<name>A0A9W9L6F6_9EURO</name>